<feature type="binding site" evidence="11">
    <location>
        <begin position="205"/>
        <end position="209"/>
    </location>
    <ligand>
        <name>GMP</name>
        <dbReference type="ChEBI" id="CHEBI:58115"/>
    </ligand>
</feature>
<evidence type="ECO:0000256" key="10">
    <source>
        <dbReference type="PIRSR" id="PIRSR601233-1"/>
    </source>
</evidence>
<dbReference type="GO" id="GO:0170057">
    <property type="term" value="F:RNA ligase (GTP) activity"/>
    <property type="evidence" value="ECO:0007669"/>
    <property type="project" value="UniProtKB-EC"/>
</dbReference>
<dbReference type="InterPro" id="IPR036025">
    <property type="entry name" value="RtcB-like_sf"/>
</dbReference>
<name>A0A850SUS2_9BACT</name>
<dbReference type="Gene3D" id="3.90.1860.10">
    <property type="entry name" value="tRNA-splicing ligase RtcB"/>
    <property type="match status" value="1"/>
</dbReference>
<organism evidence="14 15">
    <name type="scientific">Desulfobacter latus</name>
    <dbReference type="NCBI Taxonomy" id="2292"/>
    <lineage>
        <taxon>Bacteria</taxon>
        <taxon>Pseudomonadati</taxon>
        <taxon>Thermodesulfobacteriota</taxon>
        <taxon>Desulfobacteria</taxon>
        <taxon>Desulfobacterales</taxon>
        <taxon>Desulfobacteraceae</taxon>
        <taxon>Desulfobacter</taxon>
    </lineage>
</organism>
<keyword evidence="5" id="KW-0692">RNA repair</keyword>
<dbReference type="FunFam" id="3.90.1860.10:FF:000001">
    <property type="entry name" value="tRNA-splicing ligase RtcB homolog"/>
    <property type="match status" value="1"/>
</dbReference>
<evidence type="ECO:0000313" key="15">
    <source>
        <dbReference type="Proteomes" id="UP000553343"/>
    </source>
</evidence>
<dbReference type="GO" id="GO:0046872">
    <property type="term" value="F:metal ion binding"/>
    <property type="evidence" value="ECO:0007669"/>
    <property type="project" value="UniProtKB-UniRule"/>
</dbReference>
<evidence type="ECO:0000256" key="7">
    <source>
        <dbReference type="ARBA" id="ARBA00023211"/>
    </source>
</evidence>
<evidence type="ECO:0000256" key="13">
    <source>
        <dbReference type="RuleBase" id="RU371113"/>
    </source>
</evidence>
<dbReference type="GO" id="GO:0003972">
    <property type="term" value="F:RNA ligase (ATP) activity"/>
    <property type="evidence" value="ECO:0007669"/>
    <property type="project" value="TreeGrafter"/>
</dbReference>
<evidence type="ECO:0000256" key="8">
    <source>
        <dbReference type="ARBA" id="ARBA00047746"/>
    </source>
</evidence>
<dbReference type="PANTHER" id="PTHR11118:SF1">
    <property type="entry name" value="RNA-SPLICING LIGASE RTCB HOMOLOG"/>
    <property type="match status" value="1"/>
</dbReference>
<dbReference type="SUPFAM" id="SSF103365">
    <property type="entry name" value="Hypothetical protein PH1602"/>
    <property type="match status" value="1"/>
</dbReference>
<protein>
    <recommendedName>
        <fullName evidence="13">tRNA-splicing ligase RtcB</fullName>
        <ecNumber evidence="13">6.5.1.-</ecNumber>
    </recommendedName>
</protein>
<gene>
    <name evidence="13" type="primary">rtcB</name>
    <name evidence="14" type="ORF">HXW94_01980</name>
</gene>
<dbReference type="InterPro" id="IPR001233">
    <property type="entry name" value="RtcB"/>
</dbReference>
<feature type="binding site" evidence="11">
    <location>
        <begin position="331"/>
        <end position="332"/>
    </location>
    <ligand>
        <name>GMP</name>
        <dbReference type="ChEBI" id="CHEBI:58115"/>
    </ligand>
</feature>
<reference evidence="14 15" key="1">
    <citation type="submission" date="2020-06" db="EMBL/GenBank/DDBJ databases">
        <title>High-quality draft genome of sulfate reducer Desulfobacter latus type strain AcrS2 isolated from marine sediment.</title>
        <authorList>
            <person name="Hoppe M."/>
            <person name="Larsen C.K."/>
            <person name="Marshall I.P.G."/>
            <person name="Schramm A."/>
            <person name="Marietou A.G."/>
        </authorList>
    </citation>
    <scope>NUCLEOTIDE SEQUENCE [LARGE SCALE GENOMIC DNA]</scope>
    <source>
        <strain evidence="14 15">AcRS2</strain>
    </source>
</reference>
<feature type="active site" description="GMP-histidine intermediate" evidence="10">
    <location>
        <position position="406"/>
    </location>
</feature>
<sequence>MISDHDFKQIDKYLYEIPKTFRADMRVPARFYADPELLKAIQGDRSLEQLVNTATLPGIVKYALAMPDIHQGYGFPIGGVVATQLPDGIISPGGVGYDINCGVRLLATQIEKEEITPYLDDLASALYTNCPGGVGKAGHIKLRPGELDVLVEKGANWALTRGYATASDLERTEENGCLAGADAGKISDRAKTRGKDQVGTLGSGNHFIEVDAVDRIYDEPAARQMGLFPSRITVQIHCGSRGLGHQICSDYVKRLQKAVHQYGLILPDRELVCAPLSSPEGQDYLAAMKGAANYAFVNRQVLTWHIRRSFEQVLAGKIKNHHVYQIYDIAHNMAKVEEHEVDGRRIKVCVHRKGATRAFGPGSPVLPGIYRNIGQPVLVPGTMGTASWVLVGTKESMTQTFGSICHGAGRVMSRSKAKKNIRGTRLREELEKKGIRVRAGSMSGLAEEAPMAYKDVDRVIQVVHGSGIAKKVARLIPLAVIKG</sequence>
<dbReference type="PROSITE" id="PS01288">
    <property type="entry name" value="UPF0027"/>
    <property type="match status" value="1"/>
</dbReference>
<comment type="catalytic activity">
    <reaction evidence="8">
        <text>a 3'-end 3'-phospho-ribonucleotide-RNA + a 5'-end dephospho-ribonucleoside-RNA + GTP = a ribonucleotidyl-ribonucleotide-RNA + GMP + diphosphate</text>
        <dbReference type="Rhea" id="RHEA:68076"/>
        <dbReference type="Rhea" id="RHEA-COMP:10463"/>
        <dbReference type="Rhea" id="RHEA-COMP:13936"/>
        <dbReference type="Rhea" id="RHEA-COMP:17355"/>
        <dbReference type="ChEBI" id="CHEBI:33019"/>
        <dbReference type="ChEBI" id="CHEBI:37565"/>
        <dbReference type="ChEBI" id="CHEBI:58115"/>
        <dbReference type="ChEBI" id="CHEBI:83062"/>
        <dbReference type="ChEBI" id="CHEBI:138284"/>
        <dbReference type="ChEBI" id="CHEBI:173118"/>
        <dbReference type="EC" id="6.5.1.8"/>
    </reaction>
</comment>
<feature type="binding site" evidence="11">
    <location>
        <position position="482"/>
    </location>
    <ligand>
        <name>GMP</name>
        <dbReference type="ChEBI" id="CHEBI:58115"/>
    </ligand>
</feature>
<evidence type="ECO:0000256" key="5">
    <source>
        <dbReference type="ARBA" id="ARBA00022800"/>
    </source>
</evidence>
<dbReference type="GO" id="GO:0042245">
    <property type="term" value="P:RNA repair"/>
    <property type="evidence" value="ECO:0007669"/>
    <property type="project" value="UniProtKB-KW"/>
</dbReference>
<feature type="binding site" evidence="11">
    <location>
        <begin position="406"/>
        <end position="409"/>
    </location>
    <ligand>
        <name>GMP</name>
        <dbReference type="ChEBI" id="CHEBI:58115"/>
    </ligand>
</feature>
<keyword evidence="3 12" id="KW-0479">Metal-binding</keyword>
<feature type="binding site" evidence="11">
    <location>
        <begin position="380"/>
        <end position="383"/>
    </location>
    <ligand>
        <name>GMP</name>
        <dbReference type="ChEBI" id="CHEBI:58115"/>
    </ligand>
</feature>
<dbReference type="AlphaFoldDB" id="A0A850SUS2"/>
<feature type="binding site" evidence="12">
    <location>
        <position position="331"/>
    </location>
    <ligand>
        <name>Mn(2+)</name>
        <dbReference type="ChEBI" id="CHEBI:29035"/>
        <label>2</label>
    </ligand>
</feature>
<evidence type="ECO:0000256" key="9">
    <source>
        <dbReference type="ARBA" id="ARBA00049514"/>
    </source>
</evidence>
<keyword evidence="15" id="KW-1185">Reference proteome</keyword>
<dbReference type="GO" id="GO:0006396">
    <property type="term" value="P:RNA processing"/>
    <property type="evidence" value="ECO:0007669"/>
    <property type="project" value="InterPro"/>
</dbReference>
<evidence type="ECO:0000256" key="6">
    <source>
        <dbReference type="ARBA" id="ARBA00023134"/>
    </source>
</evidence>
<evidence type="ECO:0000256" key="4">
    <source>
        <dbReference type="ARBA" id="ARBA00022741"/>
    </source>
</evidence>
<feature type="binding site" evidence="12">
    <location>
        <position position="206"/>
    </location>
    <ligand>
        <name>Mn(2+)</name>
        <dbReference type="ChEBI" id="CHEBI:29035"/>
        <label>1</label>
    </ligand>
</feature>
<evidence type="ECO:0000256" key="1">
    <source>
        <dbReference type="ARBA" id="ARBA00008071"/>
    </source>
</evidence>
<dbReference type="EMBL" id="JACADJ010000004">
    <property type="protein sequence ID" value="NWH03770.1"/>
    <property type="molecule type" value="Genomic_DNA"/>
</dbReference>
<keyword evidence="2 13" id="KW-0436">Ligase</keyword>
<evidence type="ECO:0000256" key="12">
    <source>
        <dbReference type="PIRSR" id="PIRSR601233-3"/>
    </source>
</evidence>
<comment type="subunit">
    <text evidence="13">Monomer.</text>
</comment>
<feature type="binding site" evidence="12">
    <location>
        <position position="237"/>
    </location>
    <ligand>
        <name>Mn(2+)</name>
        <dbReference type="ChEBI" id="CHEBI:29035"/>
        <label>2</label>
    </ligand>
</feature>
<feature type="binding site" evidence="12">
    <location>
        <position position="98"/>
    </location>
    <ligand>
        <name>Mn(2+)</name>
        <dbReference type="ChEBI" id="CHEBI:29035"/>
        <label>1</label>
    </ligand>
</feature>
<dbReference type="EC" id="6.5.1.-" evidence="13"/>
<dbReference type="PANTHER" id="PTHR11118">
    <property type="entry name" value="RNA-SPLICING LIGASE RTCB HOMOLOG"/>
    <property type="match status" value="1"/>
</dbReference>
<feature type="binding site" evidence="11">
    <location>
        <position position="387"/>
    </location>
    <ligand>
        <name>GMP</name>
        <dbReference type="ChEBI" id="CHEBI:58115"/>
    </ligand>
</feature>
<dbReference type="Pfam" id="PF01139">
    <property type="entry name" value="RtcB"/>
    <property type="match status" value="1"/>
</dbReference>
<dbReference type="GO" id="GO:0005525">
    <property type="term" value="F:GTP binding"/>
    <property type="evidence" value="ECO:0007669"/>
    <property type="project" value="UniProtKB-KW"/>
</dbReference>
<keyword evidence="7 12" id="KW-0464">Manganese</keyword>
<comment type="cofactor">
    <cofactor evidence="12 13">
        <name>Mn(2+)</name>
        <dbReference type="ChEBI" id="CHEBI:29035"/>
    </cofactor>
    <text evidence="12 13">Binds 2 manganese ions per subunit.</text>
</comment>
<evidence type="ECO:0000256" key="11">
    <source>
        <dbReference type="PIRSR" id="PIRSR601233-2"/>
    </source>
</evidence>
<accession>A0A850SUS2</accession>
<comment type="catalytic activity">
    <reaction evidence="9">
        <text>a 3'-end 2',3'-cyclophospho-ribonucleotide-RNA + a 5'-end dephospho-ribonucleoside-RNA + GTP + H2O = a ribonucleotidyl-ribonucleotide-RNA + GMP + diphosphate + H(+)</text>
        <dbReference type="Rhea" id="RHEA:68080"/>
        <dbReference type="Rhea" id="RHEA-COMP:10464"/>
        <dbReference type="Rhea" id="RHEA-COMP:13936"/>
        <dbReference type="Rhea" id="RHEA-COMP:17355"/>
        <dbReference type="ChEBI" id="CHEBI:15377"/>
        <dbReference type="ChEBI" id="CHEBI:15378"/>
        <dbReference type="ChEBI" id="CHEBI:33019"/>
        <dbReference type="ChEBI" id="CHEBI:37565"/>
        <dbReference type="ChEBI" id="CHEBI:58115"/>
        <dbReference type="ChEBI" id="CHEBI:83064"/>
        <dbReference type="ChEBI" id="CHEBI:138284"/>
        <dbReference type="ChEBI" id="CHEBI:173118"/>
        <dbReference type="EC" id="6.5.1.8"/>
    </reaction>
</comment>
<comment type="similarity">
    <text evidence="1 13">Belongs to the RtcB family.</text>
</comment>
<comment type="caution">
    <text evidence="14">The sequence shown here is derived from an EMBL/GenBank/DDBJ whole genome shotgun (WGS) entry which is preliminary data.</text>
</comment>
<evidence type="ECO:0000313" key="14">
    <source>
        <dbReference type="EMBL" id="NWH03770.1"/>
    </source>
</evidence>
<evidence type="ECO:0000256" key="2">
    <source>
        <dbReference type="ARBA" id="ARBA00022598"/>
    </source>
</evidence>
<keyword evidence="6 11" id="KW-0342">GTP-binding</keyword>
<proteinExistence type="inferred from homology"/>
<evidence type="ECO:0000256" key="3">
    <source>
        <dbReference type="ARBA" id="ARBA00022723"/>
    </source>
</evidence>
<keyword evidence="4 11" id="KW-0547">Nucleotide-binding</keyword>
<dbReference type="Proteomes" id="UP000553343">
    <property type="component" value="Unassembled WGS sequence"/>
</dbReference>
<dbReference type="RefSeq" id="WP_178365222.1">
    <property type="nucleotide sequence ID" value="NZ_JACADJ010000004.1"/>
</dbReference>